<protein>
    <submittedName>
        <fullName evidence="3">Uncharacterized protein LOC121398911</fullName>
    </submittedName>
</protein>
<feature type="compositionally biased region" description="Basic and acidic residues" evidence="1">
    <location>
        <begin position="277"/>
        <end position="298"/>
    </location>
</feature>
<dbReference type="OrthoDB" id="25620at2759"/>
<dbReference type="Gene3D" id="3.40.50.300">
    <property type="entry name" value="P-loop containing nucleotide triphosphate hydrolases"/>
    <property type="match status" value="1"/>
</dbReference>
<evidence type="ECO:0000313" key="3">
    <source>
        <dbReference type="RefSeq" id="XP_041434396.1"/>
    </source>
</evidence>
<accession>A0A8J1LZB6</accession>
<proteinExistence type="predicted"/>
<dbReference type="InterPro" id="IPR027417">
    <property type="entry name" value="P-loop_NTPase"/>
</dbReference>
<dbReference type="KEGG" id="xla:121398911"/>
<keyword evidence="2" id="KW-1185">Reference proteome</keyword>
<feature type="region of interest" description="Disordered" evidence="1">
    <location>
        <begin position="277"/>
        <end position="300"/>
    </location>
</feature>
<reference evidence="3" key="1">
    <citation type="submission" date="2025-08" db="UniProtKB">
        <authorList>
            <consortium name="RefSeq"/>
        </authorList>
    </citation>
    <scope>IDENTIFICATION</scope>
    <source>
        <strain evidence="3">J_2021</strain>
        <tissue evidence="3">Erythrocytes</tissue>
    </source>
</reference>
<dbReference type="GeneID" id="121398911"/>
<dbReference type="AlphaFoldDB" id="A0A8J1LZB6"/>
<dbReference type="Proteomes" id="UP000186698">
    <property type="component" value="Chromosome 9_10S"/>
</dbReference>
<dbReference type="RefSeq" id="XP_041434396.1">
    <property type="nucleotide sequence ID" value="XM_041578462.1"/>
</dbReference>
<evidence type="ECO:0000313" key="2">
    <source>
        <dbReference type="Proteomes" id="UP000186698"/>
    </source>
</evidence>
<gene>
    <name evidence="3" type="primary">LOC121398911</name>
</gene>
<name>A0A8J1LZB6_XENLA</name>
<organism evidence="2 3">
    <name type="scientific">Xenopus laevis</name>
    <name type="common">African clawed frog</name>
    <dbReference type="NCBI Taxonomy" id="8355"/>
    <lineage>
        <taxon>Eukaryota</taxon>
        <taxon>Metazoa</taxon>
        <taxon>Chordata</taxon>
        <taxon>Craniata</taxon>
        <taxon>Vertebrata</taxon>
        <taxon>Euteleostomi</taxon>
        <taxon>Amphibia</taxon>
        <taxon>Batrachia</taxon>
        <taxon>Anura</taxon>
        <taxon>Pipoidea</taxon>
        <taxon>Pipidae</taxon>
        <taxon>Xenopodinae</taxon>
        <taxon>Xenopus</taxon>
        <taxon>Xenopus</taxon>
    </lineage>
</organism>
<sequence length="309" mass="36080">MDTDNMKEFIMNFSLDNCARGNQGYSRVLLQLFGYAGHGKSSFINSCKYIMDDSEYREYAKVADSREAPETMMRNSYKLTENVTLVDNRGGGKMNKMETGEIYLQLGNFLPLDESVTWQTGFDDMMKKISASERQGCAADFIVPVFVYCTSSGISLTEVKEMISSARTITGVDPTVVLTHKLYVPIHQLTKIRDTFRKMGARNIYPVENYTHGDNLKTKGKHTAILQCLYESLKDVEFKMKEELNPSEERIKRKEFLMTFAHKRALENQKQQIKEMQLKEQLEREKEKEKEQEKEQEKAKRRWYYLWLH</sequence>
<evidence type="ECO:0000256" key="1">
    <source>
        <dbReference type="SAM" id="MobiDB-lite"/>
    </source>
</evidence>